<accession>A0ACD5HMB2</accession>
<proteinExistence type="predicted"/>
<name>A0ACD5HMB2_9PROT</name>
<gene>
    <name evidence="1" type="ORF">EC580_010645</name>
</gene>
<evidence type="ECO:0000313" key="1">
    <source>
        <dbReference type="EMBL" id="XRI76413.1"/>
    </source>
</evidence>
<reference evidence="1 2" key="1">
    <citation type="journal article" date="2019" name="Int. J. Syst. Evol. Microbiol.">
        <title>Acidithiobacillus sulfuriphilus sp. nov.: an extremely acidophilic sulfur-oxidizing chemolithotroph isolated from a neutral pH environment.</title>
        <authorList>
            <person name="Falagan C."/>
            <person name="Moya-Beltran A."/>
            <person name="Castro M."/>
            <person name="Quatrini R."/>
            <person name="Johnson D.B."/>
        </authorList>
    </citation>
    <scope>NUCLEOTIDE SEQUENCE [LARGE SCALE GENOMIC DNA]</scope>
    <source>
        <strain evidence="1 2">CJ-2</strain>
    </source>
</reference>
<sequence length="204" mass="22208">MLTNRINKQIRLVIAVTVTVTTTSPAWAGNLPESVPSPARLWQSIRTIMAEGRLLPGSTAYQPGSRMVDYYTTDKVDEIAHGTITAAGGVVRVTRYPAGSLLIKENFNTRKKLVGVTAMLKLPHYDGADRNWVMAAYSPQGKPLAFGKVGSCIQCHMVAQKQDFVFAPPPTNLLPAAFIASFFPGQKISPVYLRLLQEHPGSAL</sequence>
<protein>
    <submittedName>
        <fullName evidence="1">Cytochrome P460 family protein</fullName>
    </submittedName>
</protein>
<dbReference type="EMBL" id="CP127527">
    <property type="protein sequence ID" value="XRI76413.1"/>
    <property type="molecule type" value="Genomic_DNA"/>
</dbReference>
<keyword evidence="2" id="KW-1185">Reference proteome</keyword>
<dbReference type="Proteomes" id="UP000271650">
    <property type="component" value="Chromosome"/>
</dbReference>
<evidence type="ECO:0000313" key="2">
    <source>
        <dbReference type="Proteomes" id="UP000271650"/>
    </source>
</evidence>
<organism evidence="1 2">
    <name type="scientific">Acidithiobacillus sulfuriphilus</name>
    <dbReference type="NCBI Taxonomy" id="1867749"/>
    <lineage>
        <taxon>Bacteria</taxon>
        <taxon>Pseudomonadati</taxon>
        <taxon>Pseudomonadota</taxon>
        <taxon>Acidithiobacillia</taxon>
        <taxon>Acidithiobacillales</taxon>
        <taxon>Acidithiobacillaceae</taxon>
        <taxon>Acidithiobacillus</taxon>
    </lineage>
</organism>